<accession>A0A820TPF2</accession>
<protein>
    <submittedName>
        <fullName evidence="1">Uncharacterized protein</fullName>
    </submittedName>
</protein>
<gene>
    <name evidence="1" type="ORF">OKA104_LOCUS55150</name>
</gene>
<feature type="non-terminal residue" evidence="1">
    <location>
        <position position="1"/>
    </location>
</feature>
<comment type="caution">
    <text evidence="1">The sequence shown here is derived from an EMBL/GenBank/DDBJ whole genome shotgun (WGS) entry which is preliminary data.</text>
</comment>
<dbReference type="AlphaFoldDB" id="A0A820TPF2"/>
<organism evidence="1 2">
    <name type="scientific">Adineta steineri</name>
    <dbReference type="NCBI Taxonomy" id="433720"/>
    <lineage>
        <taxon>Eukaryota</taxon>
        <taxon>Metazoa</taxon>
        <taxon>Spiralia</taxon>
        <taxon>Gnathifera</taxon>
        <taxon>Rotifera</taxon>
        <taxon>Eurotatoria</taxon>
        <taxon>Bdelloidea</taxon>
        <taxon>Adinetida</taxon>
        <taxon>Adinetidae</taxon>
        <taxon>Adineta</taxon>
    </lineage>
</organism>
<sequence length="55" mass="5839">IGIGIGRNWLELDLELVGIGQETTNIGAKGAQALANALQINKVTTILVLLPLHYT</sequence>
<evidence type="ECO:0000313" key="2">
    <source>
        <dbReference type="Proteomes" id="UP000663881"/>
    </source>
</evidence>
<dbReference type="EMBL" id="CAJOAY010038362">
    <property type="protein sequence ID" value="CAF4469586.1"/>
    <property type="molecule type" value="Genomic_DNA"/>
</dbReference>
<evidence type="ECO:0000313" key="1">
    <source>
        <dbReference type="EMBL" id="CAF4469586.1"/>
    </source>
</evidence>
<dbReference type="Proteomes" id="UP000663881">
    <property type="component" value="Unassembled WGS sequence"/>
</dbReference>
<proteinExistence type="predicted"/>
<reference evidence="1" key="1">
    <citation type="submission" date="2021-02" db="EMBL/GenBank/DDBJ databases">
        <authorList>
            <person name="Nowell W R."/>
        </authorList>
    </citation>
    <scope>NUCLEOTIDE SEQUENCE</scope>
</reference>
<name>A0A820TPF2_9BILA</name>